<organism evidence="2 3">
    <name type="scientific">Croceibacterium selenioxidans</name>
    <dbReference type="NCBI Taxonomy" id="2838833"/>
    <lineage>
        <taxon>Bacteria</taxon>
        <taxon>Pseudomonadati</taxon>
        <taxon>Pseudomonadota</taxon>
        <taxon>Alphaproteobacteria</taxon>
        <taxon>Sphingomonadales</taxon>
        <taxon>Erythrobacteraceae</taxon>
        <taxon>Croceibacterium</taxon>
    </lineage>
</organism>
<evidence type="ECO:0000313" key="2">
    <source>
        <dbReference type="EMBL" id="MBT2134477.1"/>
    </source>
</evidence>
<keyword evidence="3" id="KW-1185">Reference proteome</keyword>
<keyword evidence="1" id="KW-0732">Signal</keyword>
<gene>
    <name evidence="2" type="ORF">KK137_09045</name>
</gene>
<dbReference type="EMBL" id="JAHFVK010000002">
    <property type="protein sequence ID" value="MBT2134477.1"/>
    <property type="molecule type" value="Genomic_DNA"/>
</dbReference>
<dbReference type="RefSeq" id="WP_214536121.1">
    <property type="nucleotide sequence ID" value="NZ_JAHFVK010000002.1"/>
</dbReference>
<evidence type="ECO:0000313" key="3">
    <source>
        <dbReference type="Proteomes" id="UP000811255"/>
    </source>
</evidence>
<dbReference type="Proteomes" id="UP000811255">
    <property type="component" value="Unassembled WGS sequence"/>
</dbReference>
<protein>
    <submittedName>
        <fullName evidence="2">Uncharacterized protein</fullName>
    </submittedName>
</protein>
<dbReference type="Gene3D" id="2.60.120.260">
    <property type="entry name" value="Galactose-binding domain-like"/>
    <property type="match status" value="1"/>
</dbReference>
<accession>A0ABS5W3Y9</accession>
<feature type="chain" id="PRO_5045403436" evidence="1">
    <location>
        <begin position="28"/>
        <end position="312"/>
    </location>
</feature>
<comment type="caution">
    <text evidence="2">The sequence shown here is derived from an EMBL/GenBank/DDBJ whole genome shotgun (WGS) entry which is preliminary data.</text>
</comment>
<evidence type="ECO:0000256" key="1">
    <source>
        <dbReference type="SAM" id="SignalP"/>
    </source>
</evidence>
<feature type="signal peptide" evidence="1">
    <location>
        <begin position="1"/>
        <end position="27"/>
    </location>
</feature>
<proteinExistence type="predicted"/>
<reference evidence="2 3" key="1">
    <citation type="submission" date="2021-05" db="EMBL/GenBank/DDBJ databases">
        <title>Croceibacterium sp. LX-88 genome sequence.</title>
        <authorList>
            <person name="Luo X."/>
        </authorList>
    </citation>
    <scope>NUCLEOTIDE SEQUENCE [LARGE SCALE GENOMIC DNA]</scope>
    <source>
        <strain evidence="2 3">LX-88</strain>
    </source>
</reference>
<sequence length="312" mass="32123">MNLFSRSRSFLAITALGFTVCATPASAECSVPNVLTNGEVADATEIMENFNALARCTDSTNEAVVTTSGAPRPGEIAVFSSDKVVRGGDLLGDVTTSGSVATTLSTTGVTPGTYLNPTLTVDAKGRITAASNGSAPGVGSGSAEWTELTLVNPGAETGTTAGWTQEGGGFTPTTANPSGHTMTPIDGTYAFTATANAAPKMYQVVDLSTFAKEIDNGSVSAMLEAAAADTYSAGENPVVFIDFRDASNTSLGMVVSPMATRSIGAGKWRILNVSGRIPPLARSMLLYVWADRVDGSNNNVAFDRVKAFLSGY</sequence>
<name>A0ABS5W3Y9_9SPHN</name>